<reference evidence="1" key="1">
    <citation type="submission" date="2019-11" db="EMBL/GenBank/DDBJ databases">
        <title>Nori genome reveals adaptations in red seaweeds to the harsh intertidal environment.</title>
        <authorList>
            <person name="Wang D."/>
            <person name="Mao Y."/>
        </authorList>
    </citation>
    <scope>NUCLEOTIDE SEQUENCE</scope>
    <source>
        <tissue evidence="1">Gametophyte</tissue>
    </source>
</reference>
<proteinExistence type="predicted"/>
<name>A0ACC3BKT8_PYRYE</name>
<dbReference type="EMBL" id="CM020618">
    <property type="protein sequence ID" value="KAK1858111.1"/>
    <property type="molecule type" value="Genomic_DNA"/>
</dbReference>
<evidence type="ECO:0000313" key="2">
    <source>
        <dbReference type="Proteomes" id="UP000798662"/>
    </source>
</evidence>
<evidence type="ECO:0000313" key="1">
    <source>
        <dbReference type="EMBL" id="KAK1858111.1"/>
    </source>
</evidence>
<sequence>MAEKVVECLVVLSYPQTSSSSTSGVLTMVPVASVEKDCNPTMFVAYKSPGGQSRKLGNQLSLSLGFSLEAGDADQYGVYEKLFAEASSETASADTEQQALGRAWDPYTSVLVPFEHKPCPNILCSRLDTPPKGTVVTIRSSGRKFLGCAGYSRENRLGHKNSSLANVRNLTNIERWLSDERAGRAIQDGGRDVQGSFLLLSVGAHTHPPPPITTATRGVLVTAAEVKEHHHISLAAQEEDVRAKLADEYGRVAASVTQTALRCARRQTAAERNPWGKGRDAALKVVARAVVAGDPYFRALIVSDAIAYVFPAFLETNLRRVANGVLALETDEYYKAVESVGLARDGDFFVLAISATINNKGVTLARFFIQRATRQVARTCYRLFFQEILKINPAWALWHVLVQRQLSVVDPSLDEVPSAAVVEKATESVRRMKRGVLVGITLDFSASLAGGLCEALEDVGFDEFPVDDHARNILFGCKAHANRVCDRAPLTVRATLRKLMECYNVEEAQRLRALVIEQEPSRDCSGVLGNPRFLPAFCLAFSNADPLQREVASSTTNAEESQHERIYKLCGRRQPLMVAMTESQFVDDRDAEELDNGRAAGTHSSMERADYSQRRREKRRRESRPRADGAAADEIADGDTGVQNAAGNCEGRVGDQEREGRGGGGRARADAGVSANRHSEAPARGPQPKRRRRAVEGTPAGSATAHVRIAELEKELLKQRNKTLEAENAVLRMGSIAGSGSSAGPAATAATPTGTEAGATPPAWFISLMMAASQAAGSTQSVGSNADAGHENGGSAGV</sequence>
<gene>
    <name evidence="1" type="ORF">I4F81_000724</name>
</gene>
<dbReference type="Proteomes" id="UP000798662">
    <property type="component" value="Chromosome 1"/>
</dbReference>
<organism evidence="1 2">
    <name type="scientific">Pyropia yezoensis</name>
    <name type="common">Susabi-nori</name>
    <name type="synonym">Porphyra yezoensis</name>
    <dbReference type="NCBI Taxonomy" id="2788"/>
    <lineage>
        <taxon>Eukaryota</taxon>
        <taxon>Rhodophyta</taxon>
        <taxon>Bangiophyceae</taxon>
        <taxon>Bangiales</taxon>
        <taxon>Bangiaceae</taxon>
        <taxon>Pyropia</taxon>
    </lineage>
</organism>
<accession>A0ACC3BKT8</accession>
<protein>
    <submittedName>
        <fullName evidence="1">Uncharacterized protein</fullName>
    </submittedName>
</protein>
<comment type="caution">
    <text evidence="1">The sequence shown here is derived from an EMBL/GenBank/DDBJ whole genome shotgun (WGS) entry which is preliminary data.</text>
</comment>
<keyword evidence="2" id="KW-1185">Reference proteome</keyword>